<proteinExistence type="predicted"/>
<evidence type="ECO:0000256" key="1">
    <source>
        <dbReference type="SAM" id="SignalP"/>
    </source>
</evidence>
<sequence length="64" mass="6530">MKNSLSILLAAAFVAGCVSIHARNVSASPGQDVTADCTITPQGRTADCRIMGGTGPALVRETLD</sequence>
<name>G6XMH6_9PROT</name>
<dbReference type="EMBL" id="AGQV01000013">
    <property type="protein sequence ID" value="EHH67074.1"/>
    <property type="molecule type" value="Genomic_DNA"/>
</dbReference>
<dbReference type="AlphaFoldDB" id="G6XMH6"/>
<organism evidence="2 3">
    <name type="scientific">Gluconobacter morbifer G707</name>
    <dbReference type="NCBI Taxonomy" id="1088869"/>
    <lineage>
        <taxon>Bacteria</taxon>
        <taxon>Pseudomonadati</taxon>
        <taxon>Pseudomonadota</taxon>
        <taxon>Alphaproteobacteria</taxon>
        <taxon>Acetobacterales</taxon>
        <taxon>Acetobacteraceae</taxon>
        <taxon>Gluconobacter</taxon>
    </lineage>
</organism>
<reference evidence="2 3" key="1">
    <citation type="submission" date="2011-10" db="EMBL/GenBank/DDBJ databases">
        <title>Genome sequence of Gluconobacter morbifer G707, isolated from Drosophila gut.</title>
        <authorList>
            <person name="Lee W.-J."/>
            <person name="Kim E.-K."/>
        </authorList>
    </citation>
    <scope>NUCLEOTIDE SEQUENCE [LARGE SCALE GENOMIC DNA]</scope>
    <source>
        <strain evidence="2 3">G707</strain>
    </source>
</reference>
<evidence type="ECO:0008006" key="4">
    <source>
        <dbReference type="Google" id="ProtNLM"/>
    </source>
</evidence>
<dbReference type="PROSITE" id="PS51257">
    <property type="entry name" value="PROKAR_LIPOPROTEIN"/>
    <property type="match status" value="1"/>
</dbReference>
<evidence type="ECO:0000313" key="3">
    <source>
        <dbReference type="Proteomes" id="UP000004949"/>
    </source>
</evidence>
<evidence type="ECO:0000313" key="2">
    <source>
        <dbReference type="EMBL" id="EHH67074.1"/>
    </source>
</evidence>
<dbReference type="Proteomes" id="UP000004949">
    <property type="component" value="Unassembled WGS sequence"/>
</dbReference>
<keyword evidence="1" id="KW-0732">Signal</keyword>
<keyword evidence="3" id="KW-1185">Reference proteome</keyword>
<comment type="caution">
    <text evidence="2">The sequence shown here is derived from an EMBL/GenBank/DDBJ whole genome shotgun (WGS) entry which is preliminary data.</text>
</comment>
<gene>
    <name evidence="2" type="ORF">GMO_26940</name>
</gene>
<feature type="chain" id="PRO_5003489818" description="Lipoprotein" evidence="1">
    <location>
        <begin position="23"/>
        <end position="64"/>
    </location>
</feature>
<dbReference type="STRING" id="1088869.GMO_26940"/>
<dbReference type="RefSeq" id="WP_008852835.1">
    <property type="nucleotide sequence ID" value="NZ_AGQV01000013.1"/>
</dbReference>
<dbReference type="OrthoDB" id="7193241at2"/>
<protein>
    <recommendedName>
        <fullName evidence="4">Lipoprotein</fullName>
    </recommendedName>
</protein>
<accession>G6XMH6</accession>
<dbReference type="PATRIC" id="fig|1088869.3.peg.2687"/>
<feature type="signal peptide" evidence="1">
    <location>
        <begin position="1"/>
        <end position="22"/>
    </location>
</feature>